<dbReference type="PANTHER" id="PTHR10953:SF102">
    <property type="entry name" value="ADENYLYLTRANSFERASE AND SULFURTRANSFERASE MOCS3"/>
    <property type="match status" value="1"/>
</dbReference>
<name>A0ABQ6RAU5_9STAP</name>
<dbReference type="Gene3D" id="3.40.50.720">
    <property type="entry name" value="NAD(P)-binding Rossmann-like Domain"/>
    <property type="match status" value="1"/>
</dbReference>
<keyword evidence="4" id="KW-1185">Reference proteome</keyword>
<dbReference type="SUPFAM" id="SSF69572">
    <property type="entry name" value="Activating enzymes of the ubiquitin-like proteins"/>
    <property type="match status" value="1"/>
</dbReference>
<feature type="domain" description="THIF-type NAD/FAD binding fold" evidence="2">
    <location>
        <begin position="97"/>
        <end position="354"/>
    </location>
</feature>
<gene>
    <name evidence="3" type="ORF">ERX35_000030</name>
</gene>
<evidence type="ECO:0000313" key="4">
    <source>
        <dbReference type="Proteomes" id="UP000295735"/>
    </source>
</evidence>
<dbReference type="GO" id="GO:0016779">
    <property type="term" value="F:nucleotidyltransferase activity"/>
    <property type="evidence" value="ECO:0007669"/>
    <property type="project" value="UniProtKB-KW"/>
</dbReference>
<dbReference type="SUPFAM" id="SSF46785">
    <property type="entry name" value="Winged helix' DNA-binding domain"/>
    <property type="match status" value="1"/>
</dbReference>
<evidence type="ECO:0000256" key="1">
    <source>
        <dbReference type="SAM" id="Phobius"/>
    </source>
</evidence>
<sequence>MSKIFKIKDSVDLYLTDDIITAYFINTRIQKRFKVNNKVIEILENIHGKSSVREIAALVNIEESVVAKLCNELLKKKIIVAVKERQTVLTEKEIVRYDRQLNYFMEFLETNEEVMLAQKKIKETRFLIFGAGAIGGNIAIQLVMAGSENIVIYDYDIVQDSDITRHLYFDWKDIGKLKVDSLKHKLLKINKNVNVETINELMNPTSDIEKYINEATFVINTLDEPYIGYTSAKISRVCTLLNIPHYIGGGFDAHLASTGELIIPGVTPCVECYTTHFKEALKGWKPKPHPVLNRHEEIGGLSSMTLFSSSIAVIEIIKYITNIVDKDSYKTRGELIFKNLDLTYITLEKNPECKICSHIEV</sequence>
<dbReference type="Proteomes" id="UP000295735">
    <property type="component" value="Unassembled WGS sequence"/>
</dbReference>
<organism evidence="3 4">
    <name type="scientific">Macrococcus equipercicus</name>
    <dbReference type="NCBI Taxonomy" id="69967"/>
    <lineage>
        <taxon>Bacteria</taxon>
        <taxon>Bacillati</taxon>
        <taxon>Bacillota</taxon>
        <taxon>Bacilli</taxon>
        <taxon>Bacillales</taxon>
        <taxon>Staphylococcaceae</taxon>
        <taxon>Macrococcus</taxon>
    </lineage>
</organism>
<protein>
    <submittedName>
        <fullName evidence="3">ThiF family adenylyltransferase</fullName>
    </submittedName>
</protein>
<keyword evidence="3" id="KW-0548">Nucleotidyltransferase</keyword>
<keyword evidence="1" id="KW-0812">Transmembrane</keyword>
<keyword evidence="3" id="KW-0808">Transferase</keyword>
<dbReference type="InterPro" id="IPR000594">
    <property type="entry name" value="ThiF_NAD_FAD-bd"/>
</dbReference>
<dbReference type="RefSeq" id="WP_149457858.1">
    <property type="nucleotide sequence ID" value="NZ_SCWC02000001.1"/>
</dbReference>
<evidence type="ECO:0000259" key="2">
    <source>
        <dbReference type="Pfam" id="PF00899"/>
    </source>
</evidence>
<evidence type="ECO:0000313" key="3">
    <source>
        <dbReference type="EMBL" id="KAA1042306.1"/>
    </source>
</evidence>
<dbReference type="InterPro" id="IPR045886">
    <property type="entry name" value="ThiF/MoeB/HesA"/>
</dbReference>
<keyword evidence="1" id="KW-0472">Membrane</keyword>
<reference evidence="3 4" key="1">
    <citation type="submission" date="2019-09" db="EMBL/GenBank/DDBJ databases">
        <authorList>
            <person name="Mazhar S."/>
            <person name="Altermann E."/>
            <person name="Hill C."/>
            <person name="Mcauliffe O."/>
        </authorList>
    </citation>
    <scope>NUCLEOTIDE SEQUENCE [LARGE SCALE GENOMIC DNA]</scope>
    <source>
        <strain evidence="3 4">ATCC 51831</strain>
    </source>
</reference>
<dbReference type="InterPro" id="IPR035985">
    <property type="entry name" value="Ubiquitin-activating_enz"/>
</dbReference>
<dbReference type="EMBL" id="SCWC02000001">
    <property type="protein sequence ID" value="KAA1042306.1"/>
    <property type="molecule type" value="Genomic_DNA"/>
</dbReference>
<dbReference type="PANTHER" id="PTHR10953">
    <property type="entry name" value="UBIQUITIN-ACTIVATING ENZYME E1"/>
    <property type="match status" value="1"/>
</dbReference>
<dbReference type="Pfam" id="PF00899">
    <property type="entry name" value="ThiF"/>
    <property type="match status" value="1"/>
</dbReference>
<feature type="transmembrane region" description="Helical" evidence="1">
    <location>
        <begin position="126"/>
        <end position="144"/>
    </location>
</feature>
<accession>A0ABQ6RAU5</accession>
<comment type="caution">
    <text evidence="3">The sequence shown here is derived from an EMBL/GenBank/DDBJ whole genome shotgun (WGS) entry which is preliminary data.</text>
</comment>
<keyword evidence="1" id="KW-1133">Transmembrane helix</keyword>
<proteinExistence type="predicted"/>
<dbReference type="InterPro" id="IPR036390">
    <property type="entry name" value="WH_DNA-bd_sf"/>
</dbReference>